<evidence type="ECO:0000256" key="2">
    <source>
        <dbReference type="SAM" id="SignalP"/>
    </source>
</evidence>
<dbReference type="RefSeq" id="WP_076299800.1">
    <property type="nucleotide sequence ID" value="NZ_MPTD01000011.1"/>
</dbReference>
<dbReference type="PROSITE" id="PS51257">
    <property type="entry name" value="PROKAR_LIPOPROTEIN"/>
    <property type="match status" value="1"/>
</dbReference>
<dbReference type="Proteomes" id="UP000187313">
    <property type="component" value="Unassembled WGS sequence"/>
</dbReference>
<feature type="compositionally biased region" description="Low complexity" evidence="1">
    <location>
        <begin position="30"/>
        <end position="40"/>
    </location>
</feature>
<evidence type="ECO:0000313" key="4">
    <source>
        <dbReference type="Proteomes" id="UP000187313"/>
    </source>
</evidence>
<feature type="chain" id="PRO_5046247076" description="Secreted protein" evidence="2">
    <location>
        <begin position="20"/>
        <end position="306"/>
    </location>
</feature>
<keyword evidence="4" id="KW-1185">Reference proteome</keyword>
<sequence>MKKKILLVAAAVVAFSVLAACGKAEDKKPANGNNHAGHAASGQENAEKHTGNEKEEAGDMEHGGSHGDHSAAAKPALEDLNVSFTFPTGAAKANEETELTIQITDKDGKTVNKYDINHEKLLHLIIVNHDLSFFNHIHPEFKGDGTFTVNTSFPAGGEYKVFADFIPTGGANSTLSEWVKVEGKESKHAAITPEGKLVKEVGVKEIELALSDTKPNEEVTLTFNIRDAKTKKGIDNLQPYLGAVGHVVILSKDANQYLHVHPIDEKATGPDAKFATSFPQSGTYKLWGQFQHNGEVFTVPFVVDVR</sequence>
<accession>A0ABX3HKX9</accession>
<reference evidence="3 4" key="1">
    <citation type="submission" date="2016-10" db="EMBL/GenBank/DDBJ databases">
        <title>Paenibacillus species isolates.</title>
        <authorList>
            <person name="Beno S.M."/>
        </authorList>
    </citation>
    <scope>NUCLEOTIDE SEQUENCE [LARGE SCALE GENOMIC DNA]</scope>
    <source>
        <strain evidence="3 4">FSL R5-0923</strain>
    </source>
</reference>
<name>A0ABX3HKX9_9BACL</name>
<evidence type="ECO:0000256" key="1">
    <source>
        <dbReference type="SAM" id="MobiDB-lite"/>
    </source>
</evidence>
<dbReference type="EMBL" id="MPTD01000011">
    <property type="protein sequence ID" value="OMD50126.1"/>
    <property type="molecule type" value="Genomic_DNA"/>
</dbReference>
<keyword evidence="2" id="KW-0732">Signal</keyword>
<feature type="region of interest" description="Disordered" evidence="1">
    <location>
        <begin position="28"/>
        <end position="71"/>
    </location>
</feature>
<feature type="signal peptide" evidence="2">
    <location>
        <begin position="1"/>
        <end position="19"/>
    </location>
</feature>
<gene>
    <name evidence="3" type="ORF">BSK51_17625</name>
</gene>
<proteinExistence type="predicted"/>
<evidence type="ECO:0000313" key="3">
    <source>
        <dbReference type="EMBL" id="OMD50126.1"/>
    </source>
</evidence>
<feature type="compositionally biased region" description="Basic and acidic residues" evidence="1">
    <location>
        <begin position="45"/>
        <end position="71"/>
    </location>
</feature>
<protein>
    <recommendedName>
        <fullName evidence="5">Secreted protein</fullName>
    </recommendedName>
</protein>
<organism evidence="3 4">
    <name type="scientific">Paenibacillus odorifer</name>
    <dbReference type="NCBI Taxonomy" id="189426"/>
    <lineage>
        <taxon>Bacteria</taxon>
        <taxon>Bacillati</taxon>
        <taxon>Bacillota</taxon>
        <taxon>Bacilli</taxon>
        <taxon>Bacillales</taxon>
        <taxon>Paenibacillaceae</taxon>
        <taxon>Paenibacillus</taxon>
    </lineage>
</organism>
<comment type="caution">
    <text evidence="3">The sequence shown here is derived from an EMBL/GenBank/DDBJ whole genome shotgun (WGS) entry which is preliminary data.</text>
</comment>
<evidence type="ECO:0008006" key="5">
    <source>
        <dbReference type="Google" id="ProtNLM"/>
    </source>
</evidence>